<keyword evidence="4" id="KW-0249">Electron transport</keyword>
<evidence type="ECO:0000256" key="4">
    <source>
        <dbReference type="ARBA" id="ARBA00022982"/>
    </source>
</evidence>
<comment type="caution">
    <text evidence="8">The sequence shown here is derived from an EMBL/GenBank/DDBJ whole genome shotgun (WGS) entry which is preliminary data.</text>
</comment>
<keyword evidence="9" id="KW-1185">Reference proteome</keyword>
<keyword evidence="5" id="KW-0408">Iron</keyword>
<name>A0ABT4MQE2_GORRU</name>
<dbReference type="EMBL" id="JAPWIE010000001">
    <property type="protein sequence ID" value="MCZ4549224.1"/>
    <property type="molecule type" value="Genomic_DNA"/>
</dbReference>
<evidence type="ECO:0000256" key="6">
    <source>
        <dbReference type="ARBA" id="ARBA00023014"/>
    </source>
</evidence>
<evidence type="ECO:0000256" key="7">
    <source>
        <dbReference type="ARBA" id="ARBA00023291"/>
    </source>
</evidence>
<dbReference type="SUPFAM" id="SSF54862">
    <property type="entry name" value="4Fe-4S ferredoxins"/>
    <property type="match status" value="1"/>
</dbReference>
<evidence type="ECO:0000313" key="8">
    <source>
        <dbReference type="EMBL" id="MCZ4549224.1"/>
    </source>
</evidence>
<keyword evidence="7" id="KW-0003">3Fe-4S</keyword>
<dbReference type="Pfam" id="PF13370">
    <property type="entry name" value="Fer4_13"/>
    <property type="match status" value="1"/>
</dbReference>
<evidence type="ECO:0000313" key="9">
    <source>
        <dbReference type="Proteomes" id="UP001067235"/>
    </source>
</evidence>
<keyword evidence="3" id="KW-0479">Metal-binding</keyword>
<dbReference type="Gene3D" id="3.30.70.20">
    <property type="match status" value="1"/>
</dbReference>
<comment type="cofactor">
    <cofactor evidence="1">
        <name>[3Fe-4S] cluster</name>
        <dbReference type="ChEBI" id="CHEBI:21137"/>
    </cofactor>
</comment>
<dbReference type="PANTHER" id="PTHR36923">
    <property type="entry name" value="FERREDOXIN"/>
    <property type="match status" value="1"/>
</dbReference>
<evidence type="ECO:0000256" key="1">
    <source>
        <dbReference type="ARBA" id="ARBA00001927"/>
    </source>
</evidence>
<organism evidence="8 9">
    <name type="scientific">Gordonia rubripertincta</name>
    <name type="common">Rhodococcus corallinus</name>
    <dbReference type="NCBI Taxonomy" id="36822"/>
    <lineage>
        <taxon>Bacteria</taxon>
        <taxon>Bacillati</taxon>
        <taxon>Actinomycetota</taxon>
        <taxon>Actinomycetes</taxon>
        <taxon>Mycobacteriales</taxon>
        <taxon>Gordoniaceae</taxon>
        <taxon>Gordonia</taxon>
    </lineage>
</organism>
<reference evidence="8" key="1">
    <citation type="submission" date="2022-12" db="EMBL/GenBank/DDBJ databases">
        <authorList>
            <person name="Krivoruchko A.V."/>
            <person name="Elkin A."/>
        </authorList>
    </citation>
    <scope>NUCLEOTIDE SEQUENCE</scope>
    <source>
        <strain evidence="8">IEGM 1388</strain>
    </source>
</reference>
<protein>
    <submittedName>
        <fullName evidence="8">Ferredoxin</fullName>
    </submittedName>
</protein>
<proteinExistence type="predicted"/>
<dbReference type="PANTHER" id="PTHR36923:SF3">
    <property type="entry name" value="FERREDOXIN"/>
    <property type="match status" value="1"/>
</dbReference>
<gene>
    <name evidence="8" type="ORF">O4213_04475</name>
</gene>
<evidence type="ECO:0000256" key="2">
    <source>
        <dbReference type="ARBA" id="ARBA00022448"/>
    </source>
</evidence>
<dbReference type="InterPro" id="IPR051269">
    <property type="entry name" value="Fe-S_cluster_ET"/>
</dbReference>
<sequence>MTSTQKHLRVDPHMCEAHALCVEIAPEVFELDDDNDVATCDDNPPEAQMPLVRAAIGGCPRQAISMVETP</sequence>
<evidence type="ECO:0000256" key="3">
    <source>
        <dbReference type="ARBA" id="ARBA00022723"/>
    </source>
</evidence>
<evidence type="ECO:0000256" key="5">
    <source>
        <dbReference type="ARBA" id="ARBA00023004"/>
    </source>
</evidence>
<dbReference type="Proteomes" id="UP001067235">
    <property type="component" value="Unassembled WGS sequence"/>
</dbReference>
<keyword evidence="6" id="KW-0411">Iron-sulfur</keyword>
<accession>A0ABT4MQE2</accession>
<keyword evidence="2" id="KW-0813">Transport</keyword>
<dbReference type="RefSeq" id="WP_301569709.1">
    <property type="nucleotide sequence ID" value="NZ_JAPWIE010000001.1"/>
</dbReference>